<dbReference type="EMBL" id="LS483339">
    <property type="protein sequence ID" value="SQF24398.1"/>
    <property type="molecule type" value="Genomic_DNA"/>
</dbReference>
<reference evidence="2 3" key="1">
    <citation type="submission" date="2018-06" db="EMBL/GenBank/DDBJ databases">
        <authorList>
            <consortium name="Pathogen Informatics"/>
            <person name="Doyle S."/>
        </authorList>
    </citation>
    <scope>NUCLEOTIDE SEQUENCE [LARGE SCALE GENOMIC DNA]</scope>
    <source>
        <strain evidence="2 3">NCTC12958</strain>
    </source>
</reference>
<sequence>MKSRETKYPGRAYLLGIPLWKVELSEEMWQKALVSYRTSKGNIFYYKPSKEDNK</sequence>
<proteinExistence type="predicted"/>
<dbReference type="RefSeq" id="WP_162173401.1">
    <property type="nucleotide sequence ID" value="NZ_BPPS01000018.1"/>
</dbReference>
<evidence type="ECO:0000313" key="1">
    <source>
        <dbReference type="EMBL" id="CAD0152854.1"/>
    </source>
</evidence>
<evidence type="ECO:0000313" key="2">
    <source>
        <dbReference type="EMBL" id="SQF24398.1"/>
    </source>
</evidence>
<dbReference type="AlphaFoldDB" id="A0A2X3UDT2"/>
<dbReference type="Proteomes" id="UP000509791">
    <property type="component" value="Chromosome"/>
</dbReference>
<organism evidence="2 3">
    <name type="scientific">Streptococcus thermophilus</name>
    <dbReference type="NCBI Taxonomy" id="1308"/>
    <lineage>
        <taxon>Bacteria</taxon>
        <taxon>Bacillati</taxon>
        <taxon>Bacillota</taxon>
        <taxon>Bacilli</taxon>
        <taxon>Lactobacillales</taxon>
        <taxon>Streptococcaceae</taxon>
        <taxon>Streptococcus</taxon>
    </lineage>
</organism>
<gene>
    <name evidence="2" type="ORF">NCTC12958_00581</name>
    <name evidence="1" type="ORF">STHERMO_1573</name>
</gene>
<dbReference type="EMBL" id="LR822027">
    <property type="protein sequence ID" value="CAD0152854.1"/>
    <property type="molecule type" value="Genomic_DNA"/>
</dbReference>
<evidence type="ECO:0000313" key="3">
    <source>
        <dbReference type="Proteomes" id="UP000249634"/>
    </source>
</evidence>
<dbReference type="Proteomes" id="UP000249634">
    <property type="component" value="Chromosome 1"/>
</dbReference>
<evidence type="ECO:0000313" key="4">
    <source>
        <dbReference type="Proteomes" id="UP000509791"/>
    </source>
</evidence>
<accession>A0A2X3UDT2</accession>
<reference evidence="1 4" key="2">
    <citation type="submission" date="2020-06" db="EMBL/GenBank/DDBJ databases">
        <authorList>
            <person name="Chuat V."/>
        </authorList>
    </citation>
    <scope>NUCLEOTIDE SEQUENCE [LARGE SCALE GENOMIC DNA]</scope>
    <source>
        <strain evidence="1">STH_CIRM_998</strain>
    </source>
</reference>
<protein>
    <submittedName>
        <fullName evidence="2">Uncharacterized protein</fullName>
    </submittedName>
</protein>
<name>A0A2X3UDT2_STRTR</name>